<keyword evidence="3 5" id="KW-1133">Transmembrane helix</keyword>
<dbReference type="Pfam" id="PF00990">
    <property type="entry name" value="GGDEF"/>
    <property type="match status" value="1"/>
</dbReference>
<dbReference type="FunFam" id="3.30.70.270:FF:000001">
    <property type="entry name" value="Diguanylate cyclase domain protein"/>
    <property type="match status" value="1"/>
</dbReference>
<accession>A0A545AS39</accession>
<dbReference type="GO" id="GO:0016020">
    <property type="term" value="C:membrane"/>
    <property type="evidence" value="ECO:0007669"/>
    <property type="project" value="UniProtKB-SubCell"/>
</dbReference>
<dbReference type="Proteomes" id="UP000317982">
    <property type="component" value="Unassembled WGS sequence"/>
</dbReference>
<sequence>MPIREHVGKRGRAGVALVAAVLLAGCLVTYAAFDAVDRAENRYAGQVMDRYADEVSAAVDDRVQRYSETLQGLASAVGAQSDLRREDYTKITAGLDSWLSGAAGIGFAVPATAADLPAVQRTWRAHGATGLTLRPSPGVDRHVFVVFERTLDGRSDIAGLDLAQRAEPAEALREAQQTSGFTISPAYHLLRDRALPARVQQNSLLFCVPVYRGLGSDDPDVFVGWITMPVRGQDFLTKTLSDRGQGAVQARLAQVGAGSPVLASVSPGVRVHDDDLVRRRTVVVGQQRWELTTWPTSRLLAATDRGMSRFTLAAGAALTLMLAVMTGVLAGSRSRALQQVDQATAALRLDITRRKHVEAQLRERERELHHLAFHDPLTGLANRTLFYDRLIHALDTHARNGGLVGVLFVDLDGFKQVNDRLGHAAGDVVLLEVAERLRTGLRAVDTVARFGGDEFAILLEGLTTPVNARTAAERVIADVQAPILIDGAPAHVSASIGIAIGGPGDDADDLIREADAAMYEAKSAGKNCYVEA</sequence>
<evidence type="ECO:0000256" key="4">
    <source>
        <dbReference type="ARBA" id="ARBA00023136"/>
    </source>
</evidence>
<evidence type="ECO:0000259" key="6">
    <source>
        <dbReference type="PROSITE" id="PS50839"/>
    </source>
</evidence>
<feature type="transmembrane region" description="Helical" evidence="5">
    <location>
        <begin position="12"/>
        <end position="33"/>
    </location>
</feature>
<dbReference type="CDD" id="cd01949">
    <property type="entry name" value="GGDEF"/>
    <property type="match status" value="1"/>
</dbReference>
<dbReference type="NCBIfam" id="TIGR00254">
    <property type="entry name" value="GGDEF"/>
    <property type="match status" value="1"/>
</dbReference>
<dbReference type="EMBL" id="VIRS01000010">
    <property type="protein sequence ID" value="TQS44061.1"/>
    <property type="molecule type" value="Genomic_DNA"/>
</dbReference>
<dbReference type="AlphaFoldDB" id="A0A545AS39"/>
<organism evidence="8 9">
    <name type="scientific">Cryptosporangium phraense</name>
    <dbReference type="NCBI Taxonomy" id="2593070"/>
    <lineage>
        <taxon>Bacteria</taxon>
        <taxon>Bacillati</taxon>
        <taxon>Actinomycetota</taxon>
        <taxon>Actinomycetes</taxon>
        <taxon>Cryptosporangiales</taxon>
        <taxon>Cryptosporangiaceae</taxon>
        <taxon>Cryptosporangium</taxon>
    </lineage>
</organism>
<dbReference type="RefSeq" id="WP_142705550.1">
    <property type="nucleotide sequence ID" value="NZ_VIRS01000010.1"/>
</dbReference>
<evidence type="ECO:0000256" key="3">
    <source>
        <dbReference type="ARBA" id="ARBA00022989"/>
    </source>
</evidence>
<dbReference type="InterPro" id="IPR042240">
    <property type="entry name" value="CHASE_sf"/>
</dbReference>
<keyword evidence="2 5" id="KW-0812">Transmembrane</keyword>
<evidence type="ECO:0000259" key="7">
    <source>
        <dbReference type="PROSITE" id="PS50887"/>
    </source>
</evidence>
<dbReference type="PROSITE" id="PS51257">
    <property type="entry name" value="PROKAR_LIPOPROTEIN"/>
    <property type="match status" value="1"/>
</dbReference>
<evidence type="ECO:0000256" key="1">
    <source>
        <dbReference type="ARBA" id="ARBA00004370"/>
    </source>
</evidence>
<name>A0A545AS39_9ACTN</name>
<dbReference type="OrthoDB" id="9763119at2"/>
<feature type="domain" description="CHASE" evidence="6">
    <location>
        <begin position="135"/>
        <end position="242"/>
    </location>
</feature>
<dbReference type="Gene3D" id="3.30.450.350">
    <property type="entry name" value="CHASE domain"/>
    <property type="match status" value="1"/>
</dbReference>
<evidence type="ECO:0000256" key="5">
    <source>
        <dbReference type="SAM" id="Phobius"/>
    </source>
</evidence>
<proteinExistence type="predicted"/>
<dbReference type="InParanoid" id="A0A545AS39"/>
<dbReference type="InterPro" id="IPR043128">
    <property type="entry name" value="Rev_trsase/Diguanyl_cyclase"/>
</dbReference>
<dbReference type="PROSITE" id="PS50839">
    <property type="entry name" value="CHASE"/>
    <property type="match status" value="1"/>
</dbReference>
<protein>
    <submittedName>
        <fullName evidence="8">Diguanylate cyclase</fullName>
    </submittedName>
</protein>
<reference evidence="8 9" key="1">
    <citation type="submission" date="2019-07" db="EMBL/GenBank/DDBJ databases">
        <title>Cryptosporangium phraense sp. nov., isolated from plant litter.</title>
        <authorList>
            <person name="Suriyachadkun C."/>
        </authorList>
    </citation>
    <scope>NUCLEOTIDE SEQUENCE [LARGE SCALE GENOMIC DNA]</scope>
    <source>
        <strain evidence="8 9">A-T 5661</strain>
    </source>
</reference>
<dbReference type="InterPro" id="IPR029787">
    <property type="entry name" value="Nucleotide_cyclase"/>
</dbReference>
<feature type="domain" description="GGDEF" evidence="7">
    <location>
        <begin position="402"/>
        <end position="532"/>
    </location>
</feature>
<comment type="subcellular location">
    <subcellularLocation>
        <location evidence="1">Membrane</location>
    </subcellularLocation>
</comment>
<dbReference type="SUPFAM" id="SSF55073">
    <property type="entry name" value="Nucleotide cyclase"/>
    <property type="match status" value="1"/>
</dbReference>
<keyword evidence="4 5" id="KW-0472">Membrane</keyword>
<dbReference type="InterPro" id="IPR000160">
    <property type="entry name" value="GGDEF_dom"/>
</dbReference>
<dbReference type="Pfam" id="PF03924">
    <property type="entry name" value="CHASE"/>
    <property type="match status" value="1"/>
</dbReference>
<dbReference type="InterPro" id="IPR052163">
    <property type="entry name" value="DGC-Regulatory_Protein"/>
</dbReference>
<evidence type="ECO:0000313" key="9">
    <source>
        <dbReference type="Proteomes" id="UP000317982"/>
    </source>
</evidence>
<keyword evidence="9" id="KW-1185">Reference proteome</keyword>
<dbReference type="SMART" id="SM01079">
    <property type="entry name" value="CHASE"/>
    <property type="match status" value="1"/>
</dbReference>
<dbReference type="SMART" id="SM00267">
    <property type="entry name" value="GGDEF"/>
    <property type="match status" value="1"/>
</dbReference>
<dbReference type="PROSITE" id="PS50887">
    <property type="entry name" value="GGDEF"/>
    <property type="match status" value="1"/>
</dbReference>
<dbReference type="PANTHER" id="PTHR46663">
    <property type="entry name" value="DIGUANYLATE CYCLASE DGCT-RELATED"/>
    <property type="match status" value="1"/>
</dbReference>
<dbReference type="Gene3D" id="3.30.70.270">
    <property type="match status" value="1"/>
</dbReference>
<evidence type="ECO:0000313" key="8">
    <source>
        <dbReference type="EMBL" id="TQS44061.1"/>
    </source>
</evidence>
<dbReference type="GO" id="GO:0003824">
    <property type="term" value="F:catalytic activity"/>
    <property type="evidence" value="ECO:0007669"/>
    <property type="project" value="UniProtKB-ARBA"/>
</dbReference>
<dbReference type="InterPro" id="IPR006189">
    <property type="entry name" value="CHASE_dom"/>
</dbReference>
<feature type="transmembrane region" description="Helical" evidence="5">
    <location>
        <begin position="310"/>
        <end position="330"/>
    </location>
</feature>
<dbReference type="PANTHER" id="PTHR46663:SF3">
    <property type="entry name" value="SLL0267 PROTEIN"/>
    <property type="match status" value="1"/>
</dbReference>
<dbReference type="GO" id="GO:0007165">
    <property type="term" value="P:signal transduction"/>
    <property type="evidence" value="ECO:0007669"/>
    <property type="project" value="UniProtKB-ARBA"/>
</dbReference>
<gene>
    <name evidence="8" type="ORF">FL583_16555</name>
</gene>
<evidence type="ECO:0000256" key="2">
    <source>
        <dbReference type="ARBA" id="ARBA00022692"/>
    </source>
</evidence>
<comment type="caution">
    <text evidence="8">The sequence shown here is derived from an EMBL/GenBank/DDBJ whole genome shotgun (WGS) entry which is preliminary data.</text>
</comment>